<sequence length="190" mass="20480">MTGTTRGQAYALEGVIGVLIIGIALILGMQIVDVAPADNDGDHLREIETQAADVMSLAREDNLLRSTATCVDTDGEPAMLDPGDPPDTAFETLLEETLENRGTYTITLEYINSSGTIQTESLSSRSVPQRASGTVIDQVMLYDSDPVRTGGTCTPTGKTLENASSDEFYLDDHDTDSEIYGMVKLKVIVW</sequence>
<dbReference type="RefSeq" id="WP_015790587.1">
    <property type="nucleotide sequence ID" value="NC_013158.1"/>
</dbReference>
<evidence type="ECO:0000313" key="3">
    <source>
        <dbReference type="Proteomes" id="UP000002071"/>
    </source>
</evidence>
<dbReference type="Proteomes" id="UP000002071">
    <property type="component" value="Chromosome"/>
</dbReference>
<dbReference type="Pfam" id="PF23959">
    <property type="entry name" value="DUF7288"/>
    <property type="match status" value="1"/>
</dbReference>
<dbReference type="InterPro" id="IPR055712">
    <property type="entry name" value="DUF7288"/>
</dbReference>
<reference evidence="2 3" key="1">
    <citation type="journal article" date="2009" name="Stand. Genomic Sci.">
        <title>Complete genome sequence of Halorhabdus utahensis type strain (AX-2).</title>
        <authorList>
            <person name="Anderson I."/>
            <person name="Tindall B.J."/>
            <person name="Pomrenke H."/>
            <person name="Goker M."/>
            <person name="Lapidus A."/>
            <person name="Nolan M."/>
            <person name="Copeland A."/>
            <person name="Glavina Del Rio T."/>
            <person name="Chen F."/>
            <person name="Tice H."/>
            <person name="Cheng J.F."/>
            <person name="Lucas S."/>
            <person name="Chertkov O."/>
            <person name="Bruce D."/>
            <person name="Brettin T."/>
            <person name="Detter J.C."/>
            <person name="Han C."/>
            <person name="Goodwin L."/>
            <person name="Land M."/>
            <person name="Hauser L."/>
            <person name="Chang Y.J."/>
            <person name="Jeffries C.D."/>
            <person name="Pitluck S."/>
            <person name="Pati A."/>
            <person name="Mavromatis K."/>
            <person name="Ivanova N."/>
            <person name="Ovchinnikova G."/>
            <person name="Chen A."/>
            <person name="Palaniappan K."/>
            <person name="Chain P."/>
            <person name="Rohde M."/>
            <person name="Bristow J."/>
            <person name="Eisen J.A."/>
            <person name="Markowitz V."/>
            <person name="Hugenholtz P."/>
            <person name="Kyrpides N.C."/>
            <person name="Klenk H.P."/>
        </authorList>
    </citation>
    <scope>NUCLEOTIDE SEQUENCE [LARGE SCALE GENOMIC DNA]</scope>
    <source>
        <strain evidence="3">DSM 12940 / JCM 11049 / AX-2</strain>
    </source>
</reference>
<dbReference type="AlphaFoldDB" id="C7NRS0"/>
<dbReference type="STRING" id="519442.Huta_2864"/>
<dbReference type="eggNOG" id="arCOG04652">
    <property type="taxonomic scope" value="Archaea"/>
</dbReference>
<dbReference type="KEGG" id="hut:Huta_2864"/>
<dbReference type="EMBL" id="CP001687">
    <property type="protein sequence ID" value="ACV13025.1"/>
    <property type="molecule type" value="Genomic_DNA"/>
</dbReference>
<proteinExistence type="predicted"/>
<keyword evidence="3" id="KW-1185">Reference proteome</keyword>
<protein>
    <submittedName>
        <fullName evidence="2">Uncharacterized protein</fullName>
    </submittedName>
</protein>
<keyword evidence="1" id="KW-0812">Transmembrane</keyword>
<organism evidence="2 3">
    <name type="scientific">Halorhabdus utahensis (strain DSM 12940 / JCM 11049 / AX-2)</name>
    <dbReference type="NCBI Taxonomy" id="519442"/>
    <lineage>
        <taxon>Archaea</taxon>
        <taxon>Methanobacteriati</taxon>
        <taxon>Methanobacteriota</taxon>
        <taxon>Stenosarchaea group</taxon>
        <taxon>Halobacteria</taxon>
        <taxon>Halobacteriales</taxon>
        <taxon>Haloarculaceae</taxon>
        <taxon>Halorhabdus</taxon>
    </lineage>
</organism>
<accession>C7NRS0</accession>
<dbReference type="GeneID" id="8385173"/>
<dbReference type="HOGENOM" id="CLU_1631609_0_0_2"/>
<evidence type="ECO:0000256" key="1">
    <source>
        <dbReference type="SAM" id="Phobius"/>
    </source>
</evidence>
<feature type="transmembrane region" description="Helical" evidence="1">
    <location>
        <begin position="12"/>
        <end position="32"/>
    </location>
</feature>
<keyword evidence="1" id="KW-1133">Transmembrane helix</keyword>
<keyword evidence="1" id="KW-0472">Membrane</keyword>
<gene>
    <name evidence="2" type="ordered locus">Huta_2864</name>
</gene>
<name>C7NRS0_HALUD</name>
<evidence type="ECO:0000313" key="2">
    <source>
        <dbReference type="EMBL" id="ACV13025.1"/>
    </source>
</evidence>